<dbReference type="RefSeq" id="WP_058382956.1">
    <property type="nucleotide sequence ID" value="NZ_CP013659.2"/>
</dbReference>
<feature type="domain" description="Phosphotyrosine protein phosphatase I" evidence="5">
    <location>
        <begin position="1"/>
        <end position="140"/>
    </location>
</feature>
<organism evidence="6 7">
    <name type="scientific">Planococcus rifietoensis</name>
    <dbReference type="NCBI Taxonomy" id="200991"/>
    <lineage>
        <taxon>Bacteria</taxon>
        <taxon>Bacillati</taxon>
        <taxon>Bacillota</taxon>
        <taxon>Bacilli</taxon>
        <taxon>Bacillales</taxon>
        <taxon>Caryophanaceae</taxon>
        <taxon>Planococcus</taxon>
    </lineage>
</organism>
<dbReference type="PANTHER" id="PTHR11717:SF31">
    <property type="entry name" value="LOW MOLECULAR WEIGHT PROTEIN-TYROSINE-PHOSPHATASE ETP-RELATED"/>
    <property type="match status" value="1"/>
</dbReference>
<gene>
    <name evidence="6" type="ORF">AUC31_14080</name>
</gene>
<comment type="similarity">
    <text evidence="1">Belongs to the low molecular weight phosphotyrosine protein phosphatase family.</text>
</comment>
<dbReference type="InterPro" id="IPR050438">
    <property type="entry name" value="LMW_PTPase"/>
</dbReference>
<feature type="active site" description="Proton donor" evidence="4">
    <location>
        <position position="114"/>
    </location>
</feature>
<dbReference type="CDD" id="cd16344">
    <property type="entry name" value="LMWPAP"/>
    <property type="match status" value="1"/>
</dbReference>
<dbReference type="AlphaFoldDB" id="A0A0U2YTV9"/>
<evidence type="ECO:0000256" key="4">
    <source>
        <dbReference type="PIRSR" id="PIRSR617867-1"/>
    </source>
</evidence>
<dbReference type="SMART" id="SM00226">
    <property type="entry name" value="LMWPc"/>
    <property type="match status" value="1"/>
</dbReference>
<keyword evidence="2" id="KW-0378">Hydrolase</keyword>
<dbReference type="KEGG" id="prt:AUC31_14080"/>
<evidence type="ECO:0000313" key="6">
    <source>
        <dbReference type="EMBL" id="ALS76253.1"/>
    </source>
</evidence>
<feature type="active site" description="Nucleophile" evidence="4">
    <location>
        <position position="13"/>
    </location>
</feature>
<keyword evidence="7" id="KW-1185">Reference proteome</keyword>
<dbReference type="Pfam" id="PF01451">
    <property type="entry name" value="LMWPc"/>
    <property type="match status" value="1"/>
</dbReference>
<evidence type="ECO:0000256" key="3">
    <source>
        <dbReference type="ARBA" id="ARBA00022912"/>
    </source>
</evidence>
<dbReference type="GO" id="GO:0004725">
    <property type="term" value="F:protein tyrosine phosphatase activity"/>
    <property type="evidence" value="ECO:0007669"/>
    <property type="project" value="InterPro"/>
</dbReference>
<proteinExistence type="inferred from homology"/>
<dbReference type="InterPro" id="IPR023485">
    <property type="entry name" value="Ptyr_pPase"/>
</dbReference>
<dbReference type="InterPro" id="IPR017867">
    <property type="entry name" value="Tyr_phospatase_low_mol_wt"/>
</dbReference>
<dbReference type="EMBL" id="CP013659">
    <property type="protein sequence ID" value="ALS76253.1"/>
    <property type="molecule type" value="Genomic_DNA"/>
</dbReference>
<evidence type="ECO:0000313" key="7">
    <source>
        <dbReference type="Proteomes" id="UP000067683"/>
    </source>
</evidence>
<name>A0A0U2YTV9_9BACL</name>
<dbReference type="PRINTS" id="PR00719">
    <property type="entry name" value="LMWPTPASE"/>
</dbReference>
<sequence length="144" mass="16169">MKILFVCTGNTCRSPMAEAIVHTRNMEGMEARSAGIYAGQAPLSANAQKVLSEQSIEFDHISKPLDPRDVEWAELILTMTYSHKMTLMQYYPEVATKLHTVKEFAEGTTGDVSDPYGGSLSDYRKTYQELEQLIDKMAKQLDIT</sequence>
<dbReference type="Gene3D" id="3.40.50.2300">
    <property type="match status" value="1"/>
</dbReference>
<dbReference type="SUPFAM" id="SSF52788">
    <property type="entry name" value="Phosphotyrosine protein phosphatases I"/>
    <property type="match status" value="1"/>
</dbReference>
<keyword evidence="3" id="KW-0904">Protein phosphatase</keyword>
<dbReference type="InterPro" id="IPR036196">
    <property type="entry name" value="Ptyr_pPase_sf"/>
</dbReference>
<dbReference type="PANTHER" id="PTHR11717">
    <property type="entry name" value="LOW MOLECULAR WEIGHT PROTEIN TYROSINE PHOSPHATASE"/>
    <property type="match status" value="1"/>
</dbReference>
<dbReference type="STRING" id="200991.AUC31_14080"/>
<evidence type="ECO:0000259" key="5">
    <source>
        <dbReference type="SMART" id="SM00226"/>
    </source>
</evidence>
<dbReference type="Proteomes" id="UP000067683">
    <property type="component" value="Chromosome"/>
</dbReference>
<accession>A0A0U2YTV9</accession>
<feature type="active site" description="Nucleophile" evidence="4">
    <location>
        <position position="7"/>
    </location>
</feature>
<evidence type="ECO:0000256" key="2">
    <source>
        <dbReference type="ARBA" id="ARBA00022801"/>
    </source>
</evidence>
<dbReference type="OrthoDB" id="9784339at2"/>
<evidence type="ECO:0000256" key="1">
    <source>
        <dbReference type="ARBA" id="ARBA00011063"/>
    </source>
</evidence>
<reference evidence="6" key="1">
    <citation type="submission" date="2016-01" db="EMBL/GenBank/DDBJ databases">
        <title>Complete genome of Planococcus rifietoensis type strain M8.</title>
        <authorList>
            <person name="See-Too W.S."/>
        </authorList>
    </citation>
    <scope>NUCLEOTIDE SEQUENCE [LARGE SCALE GENOMIC DNA]</scope>
    <source>
        <strain evidence="6">M8</strain>
    </source>
</reference>
<protein>
    <submittedName>
        <fullName evidence="6">Phosphatase</fullName>
    </submittedName>
</protein>